<dbReference type="GeneID" id="115631015"/>
<feature type="region of interest" description="Disordered" evidence="2">
    <location>
        <begin position="69"/>
        <end position="96"/>
    </location>
</feature>
<dbReference type="Proteomes" id="UP000504634">
    <property type="component" value="Unplaced"/>
</dbReference>
<keyword evidence="3" id="KW-1185">Reference proteome</keyword>
<sequence>MQLCSIAATTTTTKTTREPNQNNKRDNSPAHTKFQFSSSLSDTLSLTHSLTSKGRWNIATKTCTFDTTRTHSSADENTAGDMMSMSSSPPPTPTGVQTDAEGLILPKKLINPCLENTDRKELHRELKFNNRIGKSVLNQKSELQRAYDKQKERHAAAEQHSPEPDLGAGLKGELGRVIMERAQKHEAAAQKQNADVDDERQYVNPEYLNVRAKLRTAHAPN</sequence>
<feature type="compositionally biased region" description="Basic and acidic residues" evidence="2">
    <location>
        <begin position="147"/>
        <end position="163"/>
    </location>
</feature>
<dbReference type="PANTHER" id="PTHR16768">
    <property type="entry name" value="DOWN REGULATED IN RENAL CARCINOMA 1/TU3A"/>
    <property type="match status" value="1"/>
</dbReference>
<evidence type="ECO:0000256" key="2">
    <source>
        <dbReference type="SAM" id="MobiDB-lite"/>
    </source>
</evidence>
<protein>
    <submittedName>
        <fullName evidence="4">Protein FAM107B isoform X1</fullName>
    </submittedName>
</protein>
<proteinExistence type="predicted"/>
<name>A0A6J2U694_DROLE</name>
<dbReference type="Pfam" id="PF06625">
    <property type="entry name" value="DUF1151"/>
    <property type="match status" value="1"/>
</dbReference>
<feature type="region of interest" description="Disordered" evidence="2">
    <location>
        <begin position="1"/>
        <end position="31"/>
    </location>
</feature>
<evidence type="ECO:0000313" key="3">
    <source>
        <dbReference type="Proteomes" id="UP000504634"/>
    </source>
</evidence>
<dbReference type="RefSeq" id="XP_030383485.1">
    <property type="nucleotide sequence ID" value="XM_030527625.1"/>
</dbReference>
<reference evidence="4" key="1">
    <citation type="submission" date="2025-08" db="UniProtKB">
        <authorList>
            <consortium name="RefSeq"/>
        </authorList>
    </citation>
    <scope>IDENTIFICATION</scope>
    <source>
        <strain evidence="4">11010-0011.00</strain>
        <tissue evidence="4">Whole body</tissue>
    </source>
</reference>
<dbReference type="AlphaFoldDB" id="A0A6J2U694"/>
<gene>
    <name evidence="4" type="primary">LOC115631015</name>
</gene>
<dbReference type="PANTHER" id="PTHR16768:SF5">
    <property type="entry name" value="FI14214P"/>
    <property type="match status" value="1"/>
</dbReference>
<dbReference type="InterPro" id="IPR009533">
    <property type="entry name" value="FAM107"/>
</dbReference>
<evidence type="ECO:0000256" key="1">
    <source>
        <dbReference type="ARBA" id="ARBA00023054"/>
    </source>
</evidence>
<organism evidence="3 4">
    <name type="scientific">Drosophila lebanonensis</name>
    <name type="common">Fruit fly</name>
    <name type="synonym">Scaptodrosophila lebanonensis</name>
    <dbReference type="NCBI Taxonomy" id="7225"/>
    <lineage>
        <taxon>Eukaryota</taxon>
        <taxon>Metazoa</taxon>
        <taxon>Ecdysozoa</taxon>
        <taxon>Arthropoda</taxon>
        <taxon>Hexapoda</taxon>
        <taxon>Insecta</taxon>
        <taxon>Pterygota</taxon>
        <taxon>Neoptera</taxon>
        <taxon>Endopterygota</taxon>
        <taxon>Diptera</taxon>
        <taxon>Brachycera</taxon>
        <taxon>Muscomorpha</taxon>
        <taxon>Ephydroidea</taxon>
        <taxon>Drosophilidae</taxon>
        <taxon>Scaptodrosophila</taxon>
    </lineage>
</organism>
<dbReference type="OrthoDB" id="5963205at2759"/>
<feature type="region of interest" description="Disordered" evidence="2">
    <location>
        <begin position="147"/>
        <end position="202"/>
    </location>
</feature>
<accession>A0A6J2U694</accession>
<evidence type="ECO:0000313" key="4">
    <source>
        <dbReference type="RefSeq" id="XP_030383485.1"/>
    </source>
</evidence>
<keyword evidence="1" id="KW-0175">Coiled coil</keyword>
<feature type="compositionally biased region" description="Basic and acidic residues" evidence="2">
    <location>
        <begin position="178"/>
        <end position="188"/>
    </location>
</feature>